<evidence type="ECO:0000313" key="2">
    <source>
        <dbReference type="EMBL" id="RMX44310.1"/>
    </source>
</evidence>
<name>A0A3M6TSE0_POCDA</name>
<proteinExistence type="predicted"/>
<keyword evidence="3" id="KW-1185">Reference proteome</keyword>
<feature type="transmembrane region" description="Helical" evidence="1">
    <location>
        <begin position="12"/>
        <end position="37"/>
    </location>
</feature>
<evidence type="ECO:0000256" key="1">
    <source>
        <dbReference type="SAM" id="Phobius"/>
    </source>
</evidence>
<keyword evidence="1" id="KW-0472">Membrane</keyword>
<keyword evidence="1" id="KW-1133">Transmembrane helix</keyword>
<organism evidence="2 3">
    <name type="scientific">Pocillopora damicornis</name>
    <name type="common">Cauliflower coral</name>
    <name type="synonym">Millepora damicornis</name>
    <dbReference type="NCBI Taxonomy" id="46731"/>
    <lineage>
        <taxon>Eukaryota</taxon>
        <taxon>Metazoa</taxon>
        <taxon>Cnidaria</taxon>
        <taxon>Anthozoa</taxon>
        <taxon>Hexacorallia</taxon>
        <taxon>Scleractinia</taxon>
        <taxon>Astrocoeniina</taxon>
        <taxon>Pocilloporidae</taxon>
        <taxon>Pocillopora</taxon>
    </lineage>
</organism>
<dbReference type="AlphaFoldDB" id="A0A3M6TSE0"/>
<feature type="transmembrane region" description="Helical" evidence="1">
    <location>
        <begin position="85"/>
        <end position="103"/>
    </location>
</feature>
<feature type="transmembrane region" description="Helical" evidence="1">
    <location>
        <begin position="57"/>
        <end position="79"/>
    </location>
</feature>
<dbReference type="EMBL" id="RCHS01003009">
    <property type="protein sequence ID" value="RMX44310.1"/>
    <property type="molecule type" value="Genomic_DNA"/>
</dbReference>
<accession>A0A3M6TSE0</accession>
<sequence>MGKDIVLGEDWLITLSVIYGLGAVLSVWATILSPMLLDVWDTPQGQKKKTDRDWSTIFLVLLLLQPVTFAGSAVGMWWISAFAVVPPAHFVLTFLSFLAIDFFRPEDDVFSKYKYSVLS</sequence>
<protein>
    <submittedName>
        <fullName evidence="2">Uncharacterized protein</fullName>
    </submittedName>
</protein>
<reference evidence="2 3" key="1">
    <citation type="journal article" date="2018" name="Sci. Rep.">
        <title>Comparative analysis of the Pocillopora damicornis genome highlights role of immune system in coral evolution.</title>
        <authorList>
            <person name="Cunning R."/>
            <person name="Bay R.A."/>
            <person name="Gillette P."/>
            <person name="Baker A.C."/>
            <person name="Traylor-Knowles N."/>
        </authorList>
    </citation>
    <scope>NUCLEOTIDE SEQUENCE [LARGE SCALE GENOMIC DNA]</scope>
    <source>
        <strain evidence="2">RSMAS</strain>
        <tissue evidence="2">Whole animal</tissue>
    </source>
</reference>
<gene>
    <name evidence="2" type="ORF">pdam_00018866</name>
</gene>
<comment type="caution">
    <text evidence="2">The sequence shown here is derived from an EMBL/GenBank/DDBJ whole genome shotgun (WGS) entry which is preliminary data.</text>
</comment>
<keyword evidence="1" id="KW-0812">Transmembrane</keyword>
<dbReference type="Proteomes" id="UP000275408">
    <property type="component" value="Unassembled WGS sequence"/>
</dbReference>
<evidence type="ECO:0000313" key="3">
    <source>
        <dbReference type="Proteomes" id="UP000275408"/>
    </source>
</evidence>